<keyword evidence="2" id="KW-1133">Transmembrane helix</keyword>
<evidence type="ECO:0008006" key="7">
    <source>
        <dbReference type="Google" id="ProtNLM"/>
    </source>
</evidence>
<evidence type="ECO:0000313" key="6">
    <source>
        <dbReference type="Proteomes" id="UP000581087"/>
    </source>
</evidence>
<dbReference type="EMBL" id="JACCBI010000001">
    <property type="protein sequence ID" value="NYD65942.1"/>
    <property type="molecule type" value="Genomic_DNA"/>
</dbReference>
<dbReference type="EMBL" id="SDPM01000005">
    <property type="protein sequence ID" value="RXZ86277.1"/>
    <property type="molecule type" value="Genomic_DNA"/>
</dbReference>
<protein>
    <recommendedName>
        <fullName evidence="7">Cell division protein FtsL</fullName>
    </recommendedName>
</protein>
<organism evidence="4 5">
    <name type="scientific">Agromyces atrinae</name>
    <dbReference type="NCBI Taxonomy" id="592376"/>
    <lineage>
        <taxon>Bacteria</taxon>
        <taxon>Bacillati</taxon>
        <taxon>Actinomycetota</taxon>
        <taxon>Actinomycetes</taxon>
        <taxon>Micrococcales</taxon>
        <taxon>Microbacteriaceae</taxon>
        <taxon>Agromyces</taxon>
    </lineage>
</organism>
<feature type="region of interest" description="Disordered" evidence="1">
    <location>
        <begin position="154"/>
        <end position="196"/>
    </location>
</feature>
<keyword evidence="2" id="KW-0812">Transmembrane</keyword>
<dbReference type="RefSeq" id="WP_129175052.1">
    <property type="nucleotide sequence ID" value="NZ_JACCBI010000001.1"/>
</dbReference>
<evidence type="ECO:0000313" key="4">
    <source>
        <dbReference type="EMBL" id="RXZ86277.1"/>
    </source>
</evidence>
<dbReference type="OrthoDB" id="4792842at2"/>
<evidence type="ECO:0000313" key="3">
    <source>
        <dbReference type="EMBL" id="NYD65942.1"/>
    </source>
</evidence>
<comment type="caution">
    <text evidence="4">The sequence shown here is derived from an EMBL/GenBank/DDBJ whole genome shotgun (WGS) entry which is preliminary data.</text>
</comment>
<dbReference type="AlphaFoldDB" id="A0A4Q2M4W7"/>
<accession>A0A4Q2M4W7</accession>
<evidence type="ECO:0000313" key="5">
    <source>
        <dbReference type="Proteomes" id="UP000292686"/>
    </source>
</evidence>
<proteinExistence type="predicted"/>
<keyword evidence="5" id="KW-1185">Reference proteome</keyword>
<reference evidence="4 5" key="1">
    <citation type="submission" date="2019-01" db="EMBL/GenBank/DDBJ databases">
        <title>Agromyces.</title>
        <authorList>
            <person name="Li J."/>
        </authorList>
    </citation>
    <scope>NUCLEOTIDE SEQUENCE [LARGE SCALE GENOMIC DNA]</scope>
    <source>
        <strain evidence="4 5">DSM 23870</strain>
    </source>
</reference>
<evidence type="ECO:0000256" key="1">
    <source>
        <dbReference type="SAM" id="MobiDB-lite"/>
    </source>
</evidence>
<name>A0A4Q2M4W7_9MICO</name>
<evidence type="ECO:0000256" key="2">
    <source>
        <dbReference type="SAM" id="Phobius"/>
    </source>
</evidence>
<keyword evidence="2" id="KW-0472">Membrane</keyword>
<dbReference type="Proteomes" id="UP000581087">
    <property type="component" value="Unassembled WGS sequence"/>
</dbReference>
<dbReference type="Proteomes" id="UP000292686">
    <property type="component" value="Unassembled WGS sequence"/>
</dbReference>
<sequence>MSATAASPLAPEIERAPRKPLLSLVPRARAARPRLAYAVVAVSGIAAITATQLLVSIAISQGAYELDALAATQSDLLRTAESVSEDLDRVSSPQFLAANAEALGMVPNANPVYLRLSDAAVLGAPGATALDVGDASLVPNKLIEGIPLATDVAPAGGSGASAPVAPPASGTPSVAPTTPVQPEVALQGGLPTPSTH</sequence>
<gene>
    <name evidence="3" type="ORF">BJ972_000461</name>
    <name evidence="4" type="ORF">ESP50_10995</name>
</gene>
<feature type="compositionally biased region" description="Low complexity" evidence="1">
    <location>
        <begin position="154"/>
        <end position="180"/>
    </location>
</feature>
<feature type="transmembrane region" description="Helical" evidence="2">
    <location>
        <begin position="35"/>
        <end position="59"/>
    </location>
</feature>
<reference evidence="3 6" key="2">
    <citation type="submission" date="2020-07" db="EMBL/GenBank/DDBJ databases">
        <title>Sequencing the genomes of 1000 actinobacteria strains.</title>
        <authorList>
            <person name="Klenk H.-P."/>
        </authorList>
    </citation>
    <scope>NUCLEOTIDE SEQUENCE [LARGE SCALE GENOMIC DNA]</scope>
    <source>
        <strain evidence="3 6">DSM 23870</strain>
    </source>
</reference>